<organism evidence="2">
    <name type="scientific">Cladocopium goreaui</name>
    <dbReference type="NCBI Taxonomy" id="2562237"/>
    <lineage>
        <taxon>Eukaryota</taxon>
        <taxon>Sar</taxon>
        <taxon>Alveolata</taxon>
        <taxon>Dinophyceae</taxon>
        <taxon>Suessiales</taxon>
        <taxon>Symbiodiniaceae</taxon>
        <taxon>Cladocopium</taxon>
    </lineage>
</organism>
<sequence length="441" mass="50972">MPRNWVLLATAAVVQSHEFGTKLPANFINFYEPLSQEELAADLKHLKDGAENGFMLAMPRSLGRLGLTHKSLLDGGSFLDLPGVPGWIQHAAQPFMTQLREFMQLLDWDKQHEESQEDSWRRVEELRRSGKMNQESIQADLSRLEKEKEELDKEHEQLKENLKESRQKEADLKAARGRLEETEREEREARKKLEAERRRLEETERQEREARGRLEAERRRLEEKARQEREARERLEAERRRSWSFSARGDPIICPENGNGEIVHDLCVEYKGPATVMCFDRLGKLQSLDFVGVCDEDGQNCQSPDAIWVGEQWRFDVSSRQFLYRNVAGQKIADVSCGGNWTSEAPPSSTPDPKWLDAFNGGRSFILHARQPRITDGPSFDFVWRALMDQRDWDFDSDHIGQWINAMLMAHGFAKEVGFVHETVPLMAQYAVFYGLVASRK</sequence>
<feature type="compositionally biased region" description="Basic and acidic residues" evidence="1">
    <location>
        <begin position="142"/>
        <end position="191"/>
    </location>
</feature>
<dbReference type="EMBL" id="CAMXCT020000515">
    <property type="protein sequence ID" value="CAL1133209.1"/>
    <property type="molecule type" value="Genomic_DNA"/>
</dbReference>
<dbReference type="Proteomes" id="UP001152797">
    <property type="component" value="Unassembled WGS sequence"/>
</dbReference>
<evidence type="ECO:0000313" key="4">
    <source>
        <dbReference type="Proteomes" id="UP001152797"/>
    </source>
</evidence>
<accession>A0A9P1FJU0</accession>
<dbReference type="AlphaFoldDB" id="A0A9P1FJU0"/>
<evidence type="ECO:0000313" key="3">
    <source>
        <dbReference type="EMBL" id="CAL4767146.1"/>
    </source>
</evidence>
<reference evidence="3 4" key="2">
    <citation type="submission" date="2024-05" db="EMBL/GenBank/DDBJ databases">
        <authorList>
            <person name="Chen Y."/>
            <person name="Shah S."/>
            <person name="Dougan E. K."/>
            <person name="Thang M."/>
            <person name="Chan C."/>
        </authorList>
    </citation>
    <scope>NUCLEOTIDE SEQUENCE [LARGE SCALE GENOMIC DNA]</scope>
</reference>
<feature type="region of interest" description="Disordered" evidence="1">
    <location>
        <begin position="126"/>
        <end position="191"/>
    </location>
</feature>
<reference evidence="2" key="1">
    <citation type="submission" date="2022-10" db="EMBL/GenBank/DDBJ databases">
        <authorList>
            <person name="Chen Y."/>
            <person name="Dougan E. K."/>
            <person name="Chan C."/>
            <person name="Rhodes N."/>
            <person name="Thang M."/>
        </authorList>
    </citation>
    <scope>NUCLEOTIDE SEQUENCE</scope>
</reference>
<name>A0A9P1FJU0_9DINO</name>
<dbReference type="EMBL" id="CAMXCT030000515">
    <property type="protein sequence ID" value="CAL4767146.1"/>
    <property type="molecule type" value="Genomic_DNA"/>
</dbReference>
<gene>
    <name evidence="2" type="ORF">C1SCF055_LOCUS7760</name>
</gene>
<comment type="caution">
    <text evidence="2">The sequence shown here is derived from an EMBL/GenBank/DDBJ whole genome shotgun (WGS) entry which is preliminary data.</text>
</comment>
<evidence type="ECO:0000313" key="2">
    <source>
        <dbReference type="EMBL" id="CAI3979834.1"/>
    </source>
</evidence>
<proteinExistence type="predicted"/>
<dbReference type="EMBL" id="CAMXCT010000515">
    <property type="protein sequence ID" value="CAI3979834.1"/>
    <property type="molecule type" value="Genomic_DNA"/>
</dbReference>
<keyword evidence="4" id="KW-1185">Reference proteome</keyword>
<protein>
    <submittedName>
        <fullName evidence="2">Uncharacterized protein</fullName>
    </submittedName>
</protein>
<dbReference type="OrthoDB" id="477971at2759"/>
<evidence type="ECO:0000256" key="1">
    <source>
        <dbReference type="SAM" id="MobiDB-lite"/>
    </source>
</evidence>